<proteinExistence type="predicted"/>
<reference evidence="1" key="1">
    <citation type="submission" date="2023-03" db="EMBL/GenBank/DDBJ databases">
        <title>MT1 and MT2 Draft Genomes of Novel Species.</title>
        <authorList>
            <person name="Venkateswaran K."/>
        </authorList>
    </citation>
    <scope>NUCLEOTIDE SEQUENCE</scope>
    <source>
        <strain evidence="1">F6_8S_P_1A</strain>
    </source>
</reference>
<evidence type="ECO:0000313" key="2">
    <source>
        <dbReference type="Proteomes" id="UP001174210"/>
    </source>
</evidence>
<evidence type="ECO:0000313" key="1">
    <source>
        <dbReference type="EMBL" id="MDN4596656.1"/>
    </source>
</evidence>
<dbReference type="EMBL" id="JAROCB010000001">
    <property type="protein sequence ID" value="MDN4596656.1"/>
    <property type="molecule type" value="Genomic_DNA"/>
</dbReference>
<protein>
    <recommendedName>
        <fullName evidence="3">Bacteriocin biosynthesis cyclodehydratase domain-containing protein</fullName>
    </recommendedName>
</protein>
<dbReference type="Proteomes" id="UP001174210">
    <property type="component" value="Unassembled WGS sequence"/>
</dbReference>
<organism evidence="1 2">
    <name type="scientific">Leifsonia virtsii</name>
    <dbReference type="NCBI Taxonomy" id="3035915"/>
    <lineage>
        <taxon>Bacteria</taxon>
        <taxon>Bacillati</taxon>
        <taxon>Actinomycetota</taxon>
        <taxon>Actinomycetes</taxon>
        <taxon>Micrococcales</taxon>
        <taxon>Microbacteriaceae</taxon>
        <taxon>Leifsonia</taxon>
    </lineage>
</organism>
<evidence type="ECO:0008006" key="3">
    <source>
        <dbReference type="Google" id="ProtNLM"/>
    </source>
</evidence>
<comment type="caution">
    <text evidence="1">The sequence shown here is derived from an EMBL/GenBank/DDBJ whole genome shotgun (WGS) entry which is preliminary data.</text>
</comment>
<gene>
    <name evidence="1" type="ORF">P5G59_05865</name>
</gene>
<sequence length="272" mass="28772">MRQDAGMVLLLDPRLPRVWRTPASVQFGVDRPVLVLDGVTAAEERMLAALGDGVTRRGLEVIALRSRASRSDVAALLQKVAPILVEPSPRATDPVLVVLDGAGPTAATVQRLLTDAGVEVRSGLRWTDPAVERADAAALVASYAVEPQRHARWLRRDIPHLAVVYSDGGVTVGPLVRPGSGPCLRCVDLHRTDADPAWPAMATQLHRRPPPGETAVSAAAAAARAVAELLAVTVPRPRAMVGRSAHLPAGGTDWISRDWEPHPGCGCLGPPP</sequence>
<dbReference type="RefSeq" id="WP_301216896.1">
    <property type="nucleotide sequence ID" value="NZ_JAROCB010000001.1"/>
</dbReference>
<name>A0ABT8IW84_9MICO</name>
<dbReference type="Gene3D" id="3.40.50.720">
    <property type="entry name" value="NAD(P)-binding Rossmann-like Domain"/>
    <property type="match status" value="1"/>
</dbReference>
<accession>A0ABT8IW84</accession>
<keyword evidence="2" id="KW-1185">Reference proteome</keyword>